<organism evidence="4">
    <name type="scientific">Amblyomma aureolatum</name>
    <dbReference type="NCBI Taxonomy" id="187763"/>
    <lineage>
        <taxon>Eukaryota</taxon>
        <taxon>Metazoa</taxon>
        <taxon>Ecdysozoa</taxon>
        <taxon>Arthropoda</taxon>
        <taxon>Chelicerata</taxon>
        <taxon>Arachnida</taxon>
        <taxon>Acari</taxon>
        <taxon>Parasitiformes</taxon>
        <taxon>Ixodida</taxon>
        <taxon>Ixodoidea</taxon>
        <taxon>Ixodidae</taxon>
        <taxon>Amblyomminae</taxon>
        <taxon>Amblyomma</taxon>
    </lineage>
</organism>
<comment type="subcellular location">
    <subcellularLocation>
        <location evidence="1">Secreted</location>
    </subcellularLocation>
</comment>
<dbReference type="GO" id="GO:0005576">
    <property type="term" value="C:extracellular region"/>
    <property type="evidence" value="ECO:0007669"/>
    <property type="project" value="UniProtKB-SubCell"/>
</dbReference>
<dbReference type="SMART" id="SM01318">
    <property type="entry name" value="SVWC"/>
    <property type="match status" value="1"/>
</dbReference>
<dbReference type="EMBL" id="GFAC01007379">
    <property type="protein sequence ID" value="JAT91809.1"/>
    <property type="molecule type" value="mRNA"/>
</dbReference>
<evidence type="ECO:0000256" key="2">
    <source>
        <dbReference type="ARBA" id="ARBA00022525"/>
    </source>
</evidence>
<evidence type="ECO:0000313" key="4">
    <source>
        <dbReference type="EMBL" id="JAT91809.1"/>
    </source>
</evidence>
<dbReference type="AlphaFoldDB" id="A0A1E1WXQ0"/>
<proteinExistence type="evidence at transcript level"/>
<keyword evidence="2" id="KW-0964">Secreted</keyword>
<sequence length="79" mass="8514">QVVTTYKLNTTDSEKCYFNGSVYANGEHPTESPCRMTVCDLSDNTVTVVACSFTTPPPPCTLLKPPGGPYPDCCPDYAC</sequence>
<evidence type="ECO:0000256" key="1">
    <source>
        <dbReference type="ARBA" id="ARBA00004613"/>
    </source>
</evidence>
<dbReference type="InterPro" id="IPR029277">
    <property type="entry name" value="SVWC_dom"/>
</dbReference>
<name>A0A1E1WXQ0_9ACAR</name>
<accession>A0A1E1WXQ0</accession>
<evidence type="ECO:0000259" key="3">
    <source>
        <dbReference type="SMART" id="SM01318"/>
    </source>
</evidence>
<protein>
    <submittedName>
        <fullName evidence="4">Putative 8.9 kDa family member</fullName>
    </submittedName>
</protein>
<dbReference type="Pfam" id="PF15430">
    <property type="entry name" value="SVWC"/>
    <property type="match status" value="1"/>
</dbReference>
<reference evidence="4" key="1">
    <citation type="journal article" date="2017" name="Front. Cell. Infect. Microbiol.">
        <title>The Distinct Transcriptional Response of the Midgut of Amblyomma sculptum and Amblyomma aureolatum Ticks to Rickettsia rickettsii Correlates to Their Differences in Susceptibility to Infection.</title>
        <authorList>
            <person name="Martins L.A."/>
            <person name="Galletti M.F.B.M."/>
            <person name="Ribeiro J.M."/>
            <person name="Fujita A."/>
            <person name="Costa F.B."/>
            <person name="Labruna M.B."/>
            <person name="Daffre S."/>
            <person name="Fogaca A.C."/>
        </authorList>
    </citation>
    <scope>NUCLEOTIDE SEQUENCE</scope>
</reference>
<feature type="non-terminal residue" evidence="4">
    <location>
        <position position="1"/>
    </location>
</feature>
<feature type="domain" description="Single" evidence="3">
    <location>
        <begin position="16"/>
        <end position="79"/>
    </location>
</feature>